<evidence type="ECO:0000313" key="6">
    <source>
        <dbReference type="Proteomes" id="UP000799536"/>
    </source>
</evidence>
<dbReference type="Proteomes" id="UP000799536">
    <property type="component" value="Unassembled WGS sequence"/>
</dbReference>
<evidence type="ECO:0000259" key="4">
    <source>
        <dbReference type="Pfam" id="PF13460"/>
    </source>
</evidence>
<name>A0A9P4JQS4_9PLEO</name>
<proteinExistence type="inferred from homology"/>
<dbReference type="GO" id="GO:0016491">
    <property type="term" value="F:oxidoreductase activity"/>
    <property type="evidence" value="ECO:0007669"/>
    <property type="project" value="UniProtKB-KW"/>
</dbReference>
<protein>
    <submittedName>
        <fullName evidence="5">NAD(P)-binding protein</fullName>
    </submittedName>
</protein>
<dbReference type="Gene3D" id="3.90.25.10">
    <property type="entry name" value="UDP-galactose 4-epimerase, domain 1"/>
    <property type="match status" value="1"/>
</dbReference>
<evidence type="ECO:0000256" key="2">
    <source>
        <dbReference type="ARBA" id="ARBA00022857"/>
    </source>
</evidence>
<dbReference type="PANTHER" id="PTHR47706">
    <property type="entry name" value="NMRA-LIKE FAMILY PROTEIN"/>
    <property type="match status" value="1"/>
</dbReference>
<feature type="domain" description="NAD(P)-binding" evidence="4">
    <location>
        <begin position="14"/>
        <end position="154"/>
    </location>
</feature>
<dbReference type="Pfam" id="PF13460">
    <property type="entry name" value="NAD_binding_10"/>
    <property type="match status" value="1"/>
</dbReference>
<dbReference type="InterPro" id="IPR045312">
    <property type="entry name" value="PCBER-like"/>
</dbReference>
<dbReference type="InterPro" id="IPR036291">
    <property type="entry name" value="NAD(P)-bd_dom_sf"/>
</dbReference>
<comment type="similarity">
    <text evidence="1">Belongs to the NmrA-type oxidoreductase family. Isoflavone reductase subfamily.</text>
</comment>
<gene>
    <name evidence="5" type="ORF">GQ43DRAFT_471815</name>
</gene>
<dbReference type="Gene3D" id="3.40.50.720">
    <property type="entry name" value="NAD(P)-binding Rossmann-like Domain"/>
    <property type="match status" value="1"/>
</dbReference>
<keyword evidence="6" id="KW-1185">Reference proteome</keyword>
<dbReference type="AlphaFoldDB" id="A0A9P4JQS4"/>
<dbReference type="SUPFAM" id="SSF51735">
    <property type="entry name" value="NAD(P)-binding Rossmann-fold domains"/>
    <property type="match status" value="1"/>
</dbReference>
<dbReference type="InterPro" id="IPR051609">
    <property type="entry name" value="NmrA/Isoflavone_reductase-like"/>
</dbReference>
<dbReference type="PANTHER" id="PTHR47706:SF10">
    <property type="entry name" value="NMRA-LIKE DOMAIN-CONTAINING PROTEIN"/>
    <property type="match status" value="1"/>
</dbReference>
<keyword evidence="2" id="KW-0521">NADP</keyword>
<dbReference type="OrthoDB" id="9974981at2759"/>
<dbReference type="InterPro" id="IPR016040">
    <property type="entry name" value="NAD(P)-bd_dom"/>
</dbReference>
<reference evidence="5" key="1">
    <citation type="journal article" date="2020" name="Stud. Mycol.">
        <title>101 Dothideomycetes genomes: a test case for predicting lifestyles and emergence of pathogens.</title>
        <authorList>
            <person name="Haridas S."/>
            <person name="Albert R."/>
            <person name="Binder M."/>
            <person name="Bloem J."/>
            <person name="Labutti K."/>
            <person name="Salamov A."/>
            <person name="Andreopoulos B."/>
            <person name="Baker S."/>
            <person name="Barry K."/>
            <person name="Bills G."/>
            <person name="Bluhm B."/>
            <person name="Cannon C."/>
            <person name="Castanera R."/>
            <person name="Culley D."/>
            <person name="Daum C."/>
            <person name="Ezra D."/>
            <person name="Gonzalez J."/>
            <person name="Henrissat B."/>
            <person name="Kuo A."/>
            <person name="Liang C."/>
            <person name="Lipzen A."/>
            <person name="Lutzoni F."/>
            <person name="Magnuson J."/>
            <person name="Mondo S."/>
            <person name="Nolan M."/>
            <person name="Ohm R."/>
            <person name="Pangilinan J."/>
            <person name="Park H.-J."/>
            <person name="Ramirez L."/>
            <person name="Alfaro M."/>
            <person name="Sun H."/>
            <person name="Tritt A."/>
            <person name="Yoshinaga Y."/>
            <person name="Zwiers L.-H."/>
            <person name="Turgeon B."/>
            <person name="Goodwin S."/>
            <person name="Spatafora J."/>
            <person name="Crous P."/>
            <person name="Grigoriev I."/>
        </authorList>
    </citation>
    <scope>NUCLEOTIDE SEQUENCE</scope>
    <source>
        <strain evidence="5">ATCC 74209</strain>
    </source>
</reference>
<dbReference type="CDD" id="cd05259">
    <property type="entry name" value="PCBER_SDR_a"/>
    <property type="match status" value="1"/>
</dbReference>
<keyword evidence="3" id="KW-0560">Oxidoreductase</keyword>
<dbReference type="EMBL" id="ML993977">
    <property type="protein sequence ID" value="KAF2201402.1"/>
    <property type="molecule type" value="Genomic_DNA"/>
</dbReference>
<accession>A0A9P4JQS4</accession>
<evidence type="ECO:0000256" key="3">
    <source>
        <dbReference type="ARBA" id="ARBA00023002"/>
    </source>
</evidence>
<comment type="caution">
    <text evidence="5">The sequence shown here is derived from an EMBL/GenBank/DDBJ whole genome shotgun (WGS) entry which is preliminary data.</text>
</comment>
<organism evidence="5 6">
    <name type="scientific">Delitschia confertaspora ATCC 74209</name>
    <dbReference type="NCBI Taxonomy" id="1513339"/>
    <lineage>
        <taxon>Eukaryota</taxon>
        <taxon>Fungi</taxon>
        <taxon>Dikarya</taxon>
        <taxon>Ascomycota</taxon>
        <taxon>Pezizomycotina</taxon>
        <taxon>Dothideomycetes</taxon>
        <taxon>Pleosporomycetidae</taxon>
        <taxon>Pleosporales</taxon>
        <taxon>Delitschiaceae</taxon>
        <taxon>Delitschia</taxon>
    </lineage>
</organism>
<evidence type="ECO:0000256" key="1">
    <source>
        <dbReference type="ARBA" id="ARBA00005725"/>
    </source>
</evidence>
<evidence type="ECO:0000313" key="5">
    <source>
        <dbReference type="EMBL" id="KAF2201402.1"/>
    </source>
</evidence>
<sequence length="315" mass="34129">MSDITPLKNIIVAGATGSVGAPILKALLEEPSLNVSILSRASSKAQFPVSIPLKKVSDEFTVEELTEAFRGQDAVVVALSTTPITQDNLAIRLIEGAIAAGVKRFIPSEFGTNNLDPRARKVVPIYDTKGAAHEFLEKRCKESGMTWTSFACGSWLDWALNPAQSGNFLGIDVKNKRATIWDSGNSRFAITTSHNTGLAVVRSLLHPNLTANKQIFLADFHTTSASIVAELECQTGSKFIIEHRDSTADLTDARQKFDAGDYAAAFTLLAVSFTADVDVGYDFEAEQEIWNKKLGLPEVSLEQVIKDAVELANRG</sequence>